<evidence type="ECO:0000256" key="5">
    <source>
        <dbReference type="ARBA" id="ARBA00023157"/>
    </source>
</evidence>
<keyword evidence="8" id="KW-1064">Adaptive immunity</keyword>
<keyword evidence="12" id="KW-1185">Reference proteome</keyword>
<evidence type="ECO:0000256" key="7">
    <source>
        <dbReference type="ARBA" id="ARBA00038651"/>
    </source>
</evidence>
<evidence type="ECO:0000256" key="1">
    <source>
        <dbReference type="ARBA" id="ARBA00004236"/>
    </source>
</evidence>
<feature type="signal peptide" evidence="9">
    <location>
        <begin position="1"/>
        <end position="21"/>
    </location>
</feature>
<protein>
    <recommendedName>
        <fullName evidence="10">Ig-like domain-containing protein</fullName>
    </recommendedName>
</protein>
<keyword evidence="2" id="KW-1003">Cell membrane</keyword>
<gene>
    <name evidence="11" type="ORF">MRATA1EN1_LOCUS25500</name>
</gene>
<accession>A0ABN8ZVC6</accession>
<dbReference type="InterPro" id="IPR007110">
    <property type="entry name" value="Ig-like_dom"/>
</dbReference>
<feature type="domain" description="Ig-like" evidence="10">
    <location>
        <begin position="22"/>
        <end position="125"/>
    </location>
</feature>
<keyword evidence="4" id="KW-0472">Membrane</keyword>
<dbReference type="InterPro" id="IPR013106">
    <property type="entry name" value="Ig_V-set"/>
</dbReference>
<dbReference type="InterPro" id="IPR036179">
    <property type="entry name" value="Ig-like_dom_sf"/>
</dbReference>
<keyword evidence="5" id="KW-1015">Disulfide bond</keyword>
<feature type="non-terminal residue" evidence="11">
    <location>
        <position position="1"/>
    </location>
</feature>
<organism evidence="11 12">
    <name type="scientific">Rangifer tarandus platyrhynchus</name>
    <name type="common">Svalbard reindeer</name>
    <dbReference type="NCBI Taxonomy" id="3082113"/>
    <lineage>
        <taxon>Eukaryota</taxon>
        <taxon>Metazoa</taxon>
        <taxon>Chordata</taxon>
        <taxon>Craniata</taxon>
        <taxon>Vertebrata</taxon>
        <taxon>Euteleostomi</taxon>
        <taxon>Mammalia</taxon>
        <taxon>Eutheria</taxon>
        <taxon>Laurasiatheria</taxon>
        <taxon>Artiodactyla</taxon>
        <taxon>Ruminantia</taxon>
        <taxon>Pecora</taxon>
        <taxon>Cervidae</taxon>
        <taxon>Odocoileinae</taxon>
        <taxon>Rangifer</taxon>
    </lineage>
</organism>
<dbReference type="PANTHER" id="PTHR19339">
    <property type="entry name" value="T CELL RECEPTOR ALPHA VARIABLE 39"/>
    <property type="match status" value="1"/>
</dbReference>
<name>A0ABN8ZVC6_RANTA</name>
<dbReference type="SUPFAM" id="SSF48726">
    <property type="entry name" value="Immunoglobulin"/>
    <property type="match status" value="1"/>
</dbReference>
<feature type="non-terminal residue" evidence="11">
    <location>
        <position position="183"/>
    </location>
</feature>
<dbReference type="EMBL" id="OX459942">
    <property type="protein sequence ID" value="CAI9176538.1"/>
    <property type="molecule type" value="Genomic_DNA"/>
</dbReference>
<evidence type="ECO:0000256" key="8">
    <source>
        <dbReference type="ARBA" id="ARBA00043266"/>
    </source>
</evidence>
<keyword evidence="8" id="KW-1279">T cell receptor</keyword>
<evidence type="ECO:0000256" key="4">
    <source>
        <dbReference type="ARBA" id="ARBA00023136"/>
    </source>
</evidence>
<keyword evidence="3 9" id="KW-0732">Signal</keyword>
<dbReference type="Gene3D" id="2.60.40.10">
    <property type="entry name" value="Immunoglobulins"/>
    <property type="match status" value="1"/>
</dbReference>
<comment type="subcellular location">
    <subcellularLocation>
        <location evidence="1">Cell membrane</location>
    </subcellularLocation>
</comment>
<evidence type="ECO:0000256" key="6">
    <source>
        <dbReference type="ARBA" id="ARBA00023180"/>
    </source>
</evidence>
<dbReference type="SMART" id="SM00406">
    <property type="entry name" value="IGv"/>
    <property type="match status" value="1"/>
</dbReference>
<dbReference type="Proteomes" id="UP001176941">
    <property type="component" value="Chromosome 6"/>
</dbReference>
<dbReference type="InterPro" id="IPR003599">
    <property type="entry name" value="Ig_sub"/>
</dbReference>
<comment type="subunit">
    <text evidence="7">Alpha-beta TR is a heterodimer composed of an alpha and beta chain; disulfide-linked. The alpha-beta TR is associated with the transmembrane signaling CD3 coreceptor proteins to form the TR-CD3 (TcR or TCR). The assembly of alpha-beta TR heterodimers with CD3 occurs in the endoplasmic reticulum where a single alpha-beta TR heterodimer associates with one CD3D-CD3E heterodimer, one CD3G-CD3E heterodimer and one CD247 homodimer forming a stable octameric structure. CD3D-CD3E and CD3G-CD3E heterodimers preferentially associate with TR alpha and TR beta chains, respectively. The association of the CD247 homodimer is the last step of TcR assembly in the endoplasmic reticulum and is required for transport to the cell surface.</text>
</comment>
<dbReference type="PROSITE" id="PS50835">
    <property type="entry name" value="IG_LIKE"/>
    <property type="match status" value="1"/>
</dbReference>
<proteinExistence type="predicted"/>
<evidence type="ECO:0000256" key="2">
    <source>
        <dbReference type="ARBA" id="ARBA00022475"/>
    </source>
</evidence>
<dbReference type="InterPro" id="IPR013783">
    <property type="entry name" value="Ig-like_fold"/>
</dbReference>
<dbReference type="InterPro" id="IPR051896">
    <property type="entry name" value="TCR_alpha_variable"/>
</dbReference>
<dbReference type="PANTHER" id="PTHR19339:SF2">
    <property type="entry name" value="T CELL RECEPTOR ALPHA VARIABLE 22"/>
    <property type="match status" value="1"/>
</dbReference>
<evidence type="ECO:0000313" key="12">
    <source>
        <dbReference type="Proteomes" id="UP001176941"/>
    </source>
</evidence>
<evidence type="ECO:0000313" key="11">
    <source>
        <dbReference type="EMBL" id="CAI9176538.1"/>
    </source>
</evidence>
<dbReference type="Pfam" id="PF07686">
    <property type="entry name" value="V-set"/>
    <property type="match status" value="1"/>
</dbReference>
<keyword evidence="6" id="KW-0325">Glycoprotein</keyword>
<reference evidence="11" key="1">
    <citation type="submission" date="2023-04" db="EMBL/GenBank/DDBJ databases">
        <authorList>
            <consortium name="ELIXIR-Norway"/>
        </authorList>
    </citation>
    <scope>NUCLEOTIDE SEQUENCE [LARGE SCALE GENOMIC DNA]</scope>
</reference>
<evidence type="ECO:0000256" key="9">
    <source>
        <dbReference type="SAM" id="SignalP"/>
    </source>
</evidence>
<feature type="chain" id="PRO_5046805384" description="Ig-like domain-containing protein" evidence="9">
    <location>
        <begin position="22"/>
        <end position="183"/>
    </location>
</feature>
<sequence>MKRLVDTVLGLLFAQVCCVRGMDVEQSPPALSLQEGASSTLRCNFSTSSNNVHWYLQNPGGRLIRLFYIPSGTKQEGRLNATTVPAERRSSLHISSSRTTDVGTYFCAAQHGAPQAPAASTGTLPGLSPSSSLSHTVRPHRAFACFMLLAYIRTVLTTDNFWPYRLWTLVFIFPSQHICPSVL</sequence>
<evidence type="ECO:0000256" key="3">
    <source>
        <dbReference type="ARBA" id="ARBA00022729"/>
    </source>
</evidence>
<dbReference type="SMART" id="SM00409">
    <property type="entry name" value="IG"/>
    <property type="match status" value="1"/>
</dbReference>
<evidence type="ECO:0000259" key="10">
    <source>
        <dbReference type="PROSITE" id="PS50835"/>
    </source>
</evidence>
<keyword evidence="8" id="KW-0391">Immunity</keyword>